<dbReference type="GO" id="GO:0005886">
    <property type="term" value="C:plasma membrane"/>
    <property type="evidence" value="ECO:0007669"/>
    <property type="project" value="UniProtKB-SubCell"/>
</dbReference>
<feature type="transmembrane region" description="Helical" evidence="6">
    <location>
        <begin position="122"/>
        <end position="143"/>
    </location>
</feature>
<reference evidence="9" key="1">
    <citation type="submission" date="2017-11" db="EMBL/GenBank/DDBJ databases">
        <title>Complete Genome Sequence of Kyrpidia sp. Strain EA-1, a thermophilic, hydrogen-oxidizing Bacterium, isolated from the Azores.</title>
        <authorList>
            <person name="Reiner J.E."/>
            <person name="Lapp C.J."/>
            <person name="Bunk B."/>
            <person name="Gescher J."/>
        </authorList>
    </citation>
    <scope>NUCLEOTIDE SEQUENCE [LARGE SCALE GENOMIC DNA]</scope>
    <source>
        <strain evidence="9">EA-1</strain>
    </source>
</reference>
<evidence type="ECO:0000313" key="9">
    <source>
        <dbReference type="Proteomes" id="UP000231932"/>
    </source>
</evidence>
<dbReference type="InterPro" id="IPR036259">
    <property type="entry name" value="MFS_trans_sf"/>
</dbReference>
<proteinExistence type="predicted"/>
<dbReference type="Gene3D" id="1.20.1250.20">
    <property type="entry name" value="MFS general substrate transporter like domains"/>
    <property type="match status" value="2"/>
</dbReference>
<gene>
    <name evidence="8" type="ORF">CVV65_06290</name>
</gene>
<evidence type="ECO:0000313" key="8">
    <source>
        <dbReference type="EMBL" id="ATY84603.1"/>
    </source>
</evidence>
<dbReference type="InterPro" id="IPR011701">
    <property type="entry name" value="MFS"/>
</dbReference>
<keyword evidence="5 6" id="KW-0472">Membrane</keyword>
<keyword evidence="4 6" id="KW-1133">Transmembrane helix</keyword>
<protein>
    <submittedName>
        <fullName evidence="8">MFS transporter</fullName>
    </submittedName>
</protein>
<accession>A0A2K8N5L5</accession>
<dbReference type="PROSITE" id="PS50850">
    <property type="entry name" value="MFS"/>
    <property type="match status" value="1"/>
</dbReference>
<dbReference type="PANTHER" id="PTHR23508:SF10">
    <property type="entry name" value="CARBOXYLIC ACID TRANSPORTER PROTEIN HOMOLOG"/>
    <property type="match status" value="1"/>
</dbReference>
<evidence type="ECO:0000256" key="2">
    <source>
        <dbReference type="ARBA" id="ARBA00022448"/>
    </source>
</evidence>
<keyword evidence="3 6" id="KW-0812">Transmembrane</keyword>
<dbReference type="OrthoDB" id="9787026at2"/>
<feature type="transmembrane region" description="Helical" evidence="6">
    <location>
        <begin position="181"/>
        <end position="200"/>
    </location>
</feature>
<feature type="transmembrane region" description="Helical" evidence="6">
    <location>
        <begin position="370"/>
        <end position="391"/>
    </location>
</feature>
<feature type="transmembrane region" description="Helical" evidence="6">
    <location>
        <begin position="66"/>
        <end position="89"/>
    </location>
</feature>
<evidence type="ECO:0000256" key="5">
    <source>
        <dbReference type="ARBA" id="ARBA00023136"/>
    </source>
</evidence>
<feature type="transmembrane region" description="Helical" evidence="6">
    <location>
        <begin position="98"/>
        <end position="116"/>
    </location>
</feature>
<dbReference type="RefSeq" id="WP_100667420.1">
    <property type="nucleotide sequence ID" value="NZ_CP024955.1"/>
</dbReference>
<comment type="subcellular location">
    <subcellularLocation>
        <location evidence="1">Cell membrane</location>
        <topology evidence="1">Multi-pass membrane protein</topology>
    </subcellularLocation>
</comment>
<feature type="transmembrane region" description="Helical" evidence="6">
    <location>
        <begin position="308"/>
        <end position="327"/>
    </location>
</feature>
<dbReference type="InterPro" id="IPR005829">
    <property type="entry name" value="Sugar_transporter_CS"/>
</dbReference>
<dbReference type="PANTHER" id="PTHR23508">
    <property type="entry name" value="CARBOXYLIC ACID TRANSPORTER PROTEIN HOMOLOG"/>
    <property type="match status" value="1"/>
</dbReference>
<evidence type="ECO:0000256" key="4">
    <source>
        <dbReference type="ARBA" id="ARBA00022989"/>
    </source>
</evidence>
<organism evidence="8 9">
    <name type="scientific">Kyrpidia spormannii</name>
    <dbReference type="NCBI Taxonomy" id="2055160"/>
    <lineage>
        <taxon>Bacteria</taxon>
        <taxon>Bacillati</taxon>
        <taxon>Bacillota</taxon>
        <taxon>Bacilli</taxon>
        <taxon>Bacillales</taxon>
        <taxon>Alicyclobacillaceae</taxon>
        <taxon>Kyrpidia</taxon>
    </lineage>
</organism>
<dbReference type="EMBL" id="CP024955">
    <property type="protein sequence ID" value="ATY84603.1"/>
    <property type="molecule type" value="Genomic_DNA"/>
</dbReference>
<keyword evidence="9" id="KW-1185">Reference proteome</keyword>
<dbReference type="Pfam" id="PF07690">
    <property type="entry name" value="MFS_1"/>
    <property type="match status" value="1"/>
</dbReference>
<dbReference type="Proteomes" id="UP000231932">
    <property type="component" value="Chromosome"/>
</dbReference>
<dbReference type="InterPro" id="IPR020846">
    <property type="entry name" value="MFS_dom"/>
</dbReference>
<feature type="domain" description="Major facilitator superfamily (MFS) profile" evidence="7">
    <location>
        <begin position="31"/>
        <end position="421"/>
    </location>
</feature>
<dbReference type="SUPFAM" id="SSF103473">
    <property type="entry name" value="MFS general substrate transporter"/>
    <property type="match status" value="1"/>
</dbReference>
<dbReference type="AlphaFoldDB" id="A0A2K8N5L5"/>
<feature type="transmembrane region" description="Helical" evidence="6">
    <location>
        <begin position="237"/>
        <end position="259"/>
    </location>
</feature>
<feature type="transmembrane region" description="Helical" evidence="6">
    <location>
        <begin position="279"/>
        <end position="301"/>
    </location>
</feature>
<keyword evidence="2" id="KW-0813">Transport</keyword>
<feature type="transmembrane region" description="Helical" evidence="6">
    <location>
        <begin position="31"/>
        <end position="54"/>
    </location>
</feature>
<evidence type="ECO:0000256" key="6">
    <source>
        <dbReference type="SAM" id="Phobius"/>
    </source>
</evidence>
<sequence length="426" mass="45803">MERTTTATIEKTAVEQAPAHWWQVGPQAWKALIASGLGWMLDSMDVMLYSMILVNIMADLHMNKSIGGLLASLTLLSSAAGGILFGVLADRIGRTRSLLYSVLIYSVFTSLSGFSQTVSQLALFRVFLGLGMGGEWVAGAALVTEAWPAEHRGKAMGFVQGCWAIGYAAASLITALVLPTFGWRAVFFVGILPALIIYAVRRTVKEPEIWTQRQATGGRRGSWQTFAEIFHAPHLKWTVLGSALSLFAQFGYWGLFTWIPTYLGTSAAEGGAGLTVTKTALWVIIMQVGSWLGYVTFGFIADRIGRRWTFFLFFAGAAVLVPFYGLTHTASTLLLLGPFVAFFGSGYFSGFGAVLAELFPTAIRATGQGFTYNFGRGVSASAPFVVGTLAMTMGLGSAFFATALSFALAAITTLVFLPETKGKELV</sequence>
<dbReference type="PROSITE" id="PS00217">
    <property type="entry name" value="SUGAR_TRANSPORT_2"/>
    <property type="match status" value="1"/>
</dbReference>
<feature type="transmembrane region" description="Helical" evidence="6">
    <location>
        <begin position="155"/>
        <end position="175"/>
    </location>
</feature>
<evidence type="ECO:0000256" key="1">
    <source>
        <dbReference type="ARBA" id="ARBA00004651"/>
    </source>
</evidence>
<dbReference type="GO" id="GO:0046943">
    <property type="term" value="F:carboxylic acid transmembrane transporter activity"/>
    <property type="evidence" value="ECO:0007669"/>
    <property type="project" value="TreeGrafter"/>
</dbReference>
<feature type="transmembrane region" description="Helical" evidence="6">
    <location>
        <begin position="333"/>
        <end position="358"/>
    </location>
</feature>
<dbReference type="KEGG" id="kyr:CVV65_06290"/>
<evidence type="ECO:0000259" key="7">
    <source>
        <dbReference type="PROSITE" id="PS50850"/>
    </source>
</evidence>
<feature type="transmembrane region" description="Helical" evidence="6">
    <location>
        <begin position="397"/>
        <end position="417"/>
    </location>
</feature>
<name>A0A2K8N5L5_9BACL</name>
<evidence type="ECO:0000256" key="3">
    <source>
        <dbReference type="ARBA" id="ARBA00022692"/>
    </source>
</evidence>